<evidence type="ECO:0000256" key="1">
    <source>
        <dbReference type="ARBA" id="ARBA00004418"/>
    </source>
</evidence>
<dbReference type="SUPFAM" id="SSF53850">
    <property type="entry name" value="Periplasmic binding protein-like II"/>
    <property type="match status" value="1"/>
</dbReference>
<dbReference type="InterPro" id="IPR015168">
    <property type="entry name" value="SsuA/THI5"/>
</dbReference>
<keyword evidence="7" id="KW-1185">Reference proteome</keyword>
<dbReference type="PANTHER" id="PTHR30024">
    <property type="entry name" value="ALIPHATIC SULFONATES-BINDING PROTEIN-RELATED"/>
    <property type="match status" value="1"/>
</dbReference>
<gene>
    <name evidence="6" type="ORF">GGD90_003009</name>
</gene>
<evidence type="ECO:0000256" key="4">
    <source>
        <dbReference type="SAM" id="SignalP"/>
    </source>
</evidence>
<evidence type="ECO:0000256" key="3">
    <source>
        <dbReference type="ARBA" id="ARBA00022729"/>
    </source>
</evidence>
<feature type="chain" id="PRO_5032823354" evidence="4">
    <location>
        <begin position="32"/>
        <end position="429"/>
    </location>
</feature>
<evidence type="ECO:0000256" key="2">
    <source>
        <dbReference type="ARBA" id="ARBA00010742"/>
    </source>
</evidence>
<organism evidence="6 7">
    <name type="scientific">Rhodocyclus tenuis</name>
    <name type="common">Rhodospirillum tenue</name>
    <dbReference type="NCBI Taxonomy" id="1066"/>
    <lineage>
        <taxon>Bacteria</taxon>
        <taxon>Pseudomonadati</taxon>
        <taxon>Pseudomonadota</taxon>
        <taxon>Betaproteobacteria</taxon>
        <taxon>Rhodocyclales</taxon>
        <taxon>Rhodocyclaceae</taxon>
        <taxon>Rhodocyclus</taxon>
    </lineage>
</organism>
<keyword evidence="3 4" id="KW-0732">Signal</keyword>
<dbReference type="RefSeq" id="WP_153114765.1">
    <property type="nucleotide sequence ID" value="NZ_JACIGE010000012.1"/>
</dbReference>
<comment type="subcellular location">
    <subcellularLocation>
        <location evidence="1">Periplasm</location>
    </subcellularLocation>
</comment>
<evidence type="ECO:0000313" key="6">
    <source>
        <dbReference type="EMBL" id="MBB4248610.1"/>
    </source>
</evidence>
<dbReference type="Gene3D" id="3.40.190.10">
    <property type="entry name" value="Periplasmic binding protein-like II"/>
    <property type="match status" value="2"/>
</dbReference>
<reference evidence="6 7" key="1">
    <citation type="submission" date="2020-08" db="EMBL/GenBank/DDBJ databases">
        <title>Genome sequencing of Purple Non-Sulfur Bacteria from various extreme environments.</title>
        <authorList>
            <person name="Mayer M."/>
        </authorList>
    </citation>
    <scope>NUCLEOTIDE SEQUENCE [LARGE SCALE GENOMIC DNA]</scope>
    <source>
        <strain evidence="6 7">2761</strain>
    </source>
</reference>
<proteinExistence type="inferred from homology"/>
<comment type="caution">
    <text evidence="6">The sequence shown here is derived from an EMBL/GenBank/DDBJ whole genome shotgun (WGS) entry which is preliminary data.</text>
</comment>
<dbReference type="AlphaFoldDB" id="A0A840GCM1"/>
<dbReference type="GO" id="GO:0042597">
    <property type="term" value="C:periplasmic space"/>
    <property type="evidence" value="ECO:0007669"/>
    <property type="project" value="UniProtKB-SubCell"/>
</dbReference>
<name>A0A840GCM1_RHOTE</name>
<dbReference type="Pfam" id="PF09084">
    <property type="entry name" value="NMT1"/>
    <property type="match status" value="1"/>
</dbReference>
<protein>
    <submittedName>
        <fullName evidence="6">Sulfonate transport system substrate-binding protein</fullName>
    </submittedName>
</protein>
<sequence>MQTQSQLRHPFRRLAVALGLAATLAGGPVLAAEKAQFTDWGWPQPYEKVSEKSINWLKDKGWWPLTVAWQPPFSGQNASLVTINRLDFLAKRGLEAKFQAFNSGPDINEAITSGKAQVGNGGNFPLTTLIDKNVPIKVVGITAPNLKHQTIVPNDSPVKSLKDFKGSNPPAVIGIVTGSSAEFYFQIAAAENGLAVGRDVVLKNLPLSEQIQLPKGIAAVVPWDLTASLITQEKKTGRSIDVSYPYNIYQGSYYLRQELVDNVPDVAQALTDALIEANLWIRLNPEKTADLLGEEPNLKNVPKTLLLQQVQEYNNLYKPTYVHPTPAFWGQENARIAQWLKQGNRLQRTLTAKDYENAFAPQFADKAFAKLGWKIPTQPAAIPKNWSGKVGQHPYPEYDTYLTLKAPQAFPEKGDLTKAWQFNGKSFKP</sequence>
<dbReference type="Proteomes" id="UP000587070">
    <property type="component" value="Unassembled WGS sequence"/>
</dbReference>
<feature type="signal peptide" evidence="4">
    <location>
        <begin position="1"/>
        <end position="31"/>
    </location>
</feature>
<dbReference type="GO" id="GO:0042918">
    <property type="term" value="P:alkanesulfonate transmembrane transport"/>
    <property type="evidence" value="ECO:0007669"/>
    <property type="project" value="TreeGrafter"/>
</dbReference>
<dbReference type="PANTHER" id="PTHR30024:SF47">
    <property type="entry name" value="TAURINE-BINDING PERIPLASMIC PROTEIN"/>
    <property type="match status" value="1"/>
</dbReference>
<evidence type="ECO:0000313" key="7">
    <source>
        <dbReference type="Proteomes" id="UP000587070"/>
    </source>
</evidence>
<dbReference type="EMBL" id="JACIGE010000012">
    <property type="protein sequence ID" value="MBB4248610.1"/>
    <property type="molecule type" value="Genomic_DNA"/>
</dbReference>
<evidence type="ECO:0000259" key="5">
    <source>
        <dbReference type="Pfam" id="PF09084"/>
    </source>
</evidence>
<comment type="similarity">
    <text evidence="2">Belongs to the bacterial solute-binding protein SsuA/TauA family.</text>
</comment>
<dbReference type="OrthoDB" id="9134331at2"/>
<accession>A0A840GCM1</accession>
<feature type="domain" description="SsuA/THI5-like" evidence="5">
    <location>
        <begin position="84"/>
        <end position="287"/>
    </location>
</feature>